<dbReference type="EMBL" id="BAAAUT010000036">
    <property type="protein sequence ID" value="GAA3147893.1"/>
    <property type="molecule type" value="Genomic_DNA"/>
</dbReference>
<evidence type="ECO:0000313" key="2">
    <source>
        <dbReference type="EMBL" id="GAA3147893.1"/>
    </source>
</evidence>
<proteinExistence type="predicted"/>
<feature type="transmembrane region" description="Helical" evidence="1">
    <location>
        <begin position="57"/>
        <end position="76"/>
    </location>
</feature>
<keyword evidence="1" id="KW-0812">Transmembrane</keyword>
<accession>A0ABP6NGY8</accession>
<keyword evidence="1" id="KW-1133">Transmembrane helix</keyword>
<reference evidence="3" key="1">
    <citation type="journal article" date="2019" name="Int. J. Syst. Evol. Microbiol.">
        <title>The Global Catalogue of Microorganisms (GCM) 10K type strain sequencing project: providing services to taxonomists for standard genome sequencing and annotation.</title>
        <authorList>
            <consortium name="The Broad Institute Genomics Platform"/>
            <consortium name="The Broad Institute Genome Sequencing Center for Infectious Disease"/>
            <person name="Wu L."/>
            <person name="Ma J."/>
        </authorList>
    </citation>
    <scope>NUCLEOTIDE SEQUENCE [LARGE SCALE GENOMIC DNA]</scope>
    <source>
        <strain evidence="3">JCM 9373</strain>
    </source>
</reference>
<evidence type="ECO:0000313" key="3">
    <source>
        <dbReference type="Proteomes" id="UP001500320"/>
    </source>
</evidence>
<comment type="caution">
    <text evidence="2">The sequence shown here is derived from an EMBL/GenBank/DDBJ whole genome shotgun (WGS) entry which is preliminary data.</text>
</comment>
<sequence>MWVVFGGGSGPVLRVVVDPEVPAEAANLMRRNGPLLSRFHRGWNPEARDNARIPGPVAGVFGLTVALAGVTFIAVGAGAAPLFLLVGMELFAMAVLYVVRRPTPADSLERVLYRHAQQWRGRFLVLEDFDPPSRHLLGRVQQAIDQVLRSRVNTMGLLDSVRNSVMLPAEEWEIARLLAKLSALRLRHRGLVRGGRTPEVAAAVEPLERALAASEAAVVARVEALERYAAHVAEAERAMLSHHQIEALRAHLPEYEQLVAEAGAGRFMAPEIGHLAQDADRLRRALDESIRSAHEAFRYLDG</sequence>
<organism evidence="2 3">
    <name type="scientific">Planomonospora alba</name>
    <dbReference type="NCBI Taxonomy" id="161354"/>
    <lineage>
        <taxon>Bacteria</taxon>
        <taxon>Bacillati</taxon>
        <taxon>Actinomycetota</taxon>
        <taxon>Actinomycetes</taxon>
        <taxon>Streptosporangiales</taxon>
        <taxon>Streptosporangiaceae</taxon>
        <taxon>Planomonospora</taxon>
    </lineage>
</organism>
<feature type="transmembrane region" description="Helical" evidence="1">
    <location>
        <begin position="82"/>
        <end position="99"/>
    </location>
</feature>
<protein>
    <submittedName>
        <fullName evidence="2">Uncharacterized protein</fullName>
    </submittedName>
</protein>
<keyword evidence="3" id="KW-1185">Reference proteome</keyword>
<evidence type="ECO:0000256" key="1">
    <source>
        <dbReference type="SAM" id="Phobius"/>
    </source>
</evidence>
<dbReference type="Proteomes" id="UP001500320">
    <property type="component" value="Unassembled WGS sequence"/>
</dbReference>
<keyword evidence="1" id="KW-0472">Membrane</keyword>
<name>A0ABP6NGY8_9ACTN</name>
<gene>
    <name evidence="2" type="ORF">GCM10010466_43620</name>
</gene>